<dbReference type="SUPFAM" id="SSF47336">
    <property type="entry name" value="ACP-like"/>
    <property type="match status" value="1"/>
</dbReference>
<evidence type="ECO:0000313" key="2">
    <source>
        <dbReference type="EMBL" id="NEC57874.1"/>
    </source>
</evidence>
<dbReference type="STRING" id="112413.SAMN05421854_104364"/>
<dbReference type="EMBL" id="JAAGNC010000094">
    <property type="protein sequence ID" value="NEC57874.1"/>
    <property type="molecule type" value="Genomic_DNA"/>
</dbReference>
<dbReference type="RefSeq" id="WP_037812007.1">
    <property type="nucleotide sequence ID" value="NZ_FOWC01000004.1"/>
</dbReference>
<dbReference type="InterPro" id="IPR009081">
    <property type="entry name" value="PP-bd_ACP"/>
</dbReference>
<name>A0A1I5NED1_9PSEU</name>
<proteinExistence type="predicted"/>
<organism evidence="3 4">
    <name type="scientific">Amycolatopsis rubida</name>
    <dbReference type="NCBI Taxonomy" id="112413"/>
    <lineage>
        <taxon>Bacteria</taxon>
        <taxon>Bacillati</taxon>
        <taxon>Actinomycetota</taxon>
        <taxon>Actinomycetes</taxon>
        <taxon>Pseudonocardiales</taxon>
        <taxon>Pseudonocardiaceae</taxon>
        <taxon>Amycolatopsis</taxon>
    </lineage>
</organism>
<dbReference type="OrthoDB" id="4564178at2"/>
<accession>A0A1I5NED1</accession>
<dbReference type="Gene3D" id="1.10.1200.10">
    <property type="entry name" value="ACP-like"/>
    <property type="match status" value="1"/>
</dbReference>
<dbReference type="InterPro" id="IPR036736">
    <property type="entry name" value="ACP-like_sf"/>
</dbReference>
<dbReference type="PROSITE" id="PS50075">
    <property type="entry name" value="CARRIER"/>
    <property type="match status" value="1"/>
</dbReference>
<sequence length="83" mass="9325">MTTAVSERMQQIREIVCTHLELDDAELTETSDFADDHEADSLSLMDVLAALEKKFGVTIDQAQFARMTNLRAVYEVVSESASW</sequence>
<keyword evidence="5" id="KW-1185">Reference proteome</keyword>
<evidence type="ECO:0000313" key="3">
    <source>
        <dbReference type="EMBL" id="SFP20215.1"/>
    </source>
</evidence>
<reference evidence="2 5" key="2">
    <citation type="submission" date="2020-01" db="EMBL/GenBank/DDBJ databases">
        <title>Insect and environment-associated Actinomycetes.</title>
        <authorList>
            <person name="Currrie C."/>
            <person name="Chevrette M."/>
            <person name="Carlson C."/>
            <person name="Stubbendieck R."/>
            <person name="Wendt-Pienkowski E."/>
        </authorList>
    </citation>
    <scope>NUCLEOTIDE SEQUENCE [LARGE SCALE GENOMIC DNA]</scope>
    <source>
        <strain evidence="2 5">SID8386</strain>
    </source>
</reference>
<dbReference type="Proteomes" id="UP000199137">
    <property type="component" value="Unassembled WGS sequence"/>
</dbReference>
<feature type="domain" description="Carrier" evidence="1">
    <location>
        <begin position="3"/>
        <end position="81"/>
    </location>
</feature>
<protein>
    <submittedName>
        <fullName evidence="3">Acyl carrier protein</fullName>
    </submittedName>
</protein>
<dbReference type="EMBL" id="FOWC01000004">
    <property type="protein sequence ID" value="SFP20215.1"/>
    <property type="molecule type" value="Genomic_DNA"/>
</dbReference>
<evidence type="ECO:0000313" key="4">
    <source>
        <dbReference type="Proteomes" id="UP000199137"/>
    </source>
</evidence>
<gene>
    <name evidence="2" type="ORF">G3I59_20300</name>
    <name evidence="3" type="ORF">SAMN05421854_104364</name>
</gene>
<evidence type="ECO:0000259" key="1">
    <source>
        <dbReference type="PROSITE" id="PS50075"/>
    </source>
</evidence>
<dbReference type="Pfam" id="PF00550">
    <property type="entry name" value="PP-binding"/>
    <property type="match status" value="1"/>
</dbReference>
<reference evidence="3 4" key="1">
    <citation type="submission" date="2016-10" db="EMBL/GenBank/DDBJ databases">
        <authorList>
            <person name="de Groot N.N."/>
        </authorList>
    </citation>
    <scope>NUCLEOTIDE SEQUENCE [LARGE SCALE GENOMIC DNA]</scope>
    <source>
        <strain evidence="3 4">DSM 44637</strain>
    </source>
</reference>
<dbReference type="Proteomes" id="UP000470404">
    <property type="component" value="Unassembled WGS sequence"/>
</dbReference>
<dbReference type="AlphaFoldDB" id="A0A1I5NED1"/>
<evidence type="ECO:0000313" key="5">
    <source>
        <dbReference type="Proteomes" id="UP000470404"/>
    </source>
</evidence>